<keyword evidence="1" id="KW-0812">Transmembrane</keyword>
<reference evidence="2 3" key="1">
    <citation type="journal article" date="2014" name="Agronomy (Basel)">
        <title>A Draft Genome Sequence for Ensete ventricosum, the Drought-Tolerant Tree Against Hunger.</title>
        <authorList>
            <person name="Harrison J."/>
            <person name="Moore K.A."/>
            <person name="Paszkiewicz K."/>
            <person name="Jones T."/>
            <person name="Grant M."/>
            <person name="Ambacheew D."/>
            <person name="Muzemil S."/>
            <person name="Studholme D.J."/>
        </authorList>
    </citation>
    <scope>NUCLEOTIDE SEQUENCE [LARGE SCALE GENOMIC DNA]</scope>
</reference>
<keyword evidence="1" id="KW-0472">Membrane</keyword>
<dbReference type="EMBL" id="AMZH03005376">
    <property type="protein sequence ID" value="RRT66566.1"/>
    <property type="molecule type" value="Genomic_DNA"/>
</dbReference>
<dbReference type="Proteomes" id="UP000287651">
    <property type="component" value="Unassembled WGS sequence"/>
</dbReference>
<organism evidence="2 3">
    <name type="scientific">Ensete ventricosum</name>
    <name type="common">Abyssinian banana</name>
    <name type="synonym">Musa ensete</name>
    <dbReference type="NCBI Taxonomy" id="4639"/>
    <lineage>
        <taxon>Eukaryota</taxon>
        <taxon>Viridiplantae</taxon>
        <taxon>Streptophyta</taxon>
        <taxon>Embryophyta</taxon>
        <taxon>Tracheophyta</taxon>
        <taxon>Spermatophyta</taxon>
        <taxon>Magnoliopsida</taxon>
        <taxon>Liliopsida</taxon>
        <taxon>Zingiberales</taxon>
        <taxon>Musaceae</taxon>
        <taxon>Ensete</taxon>
    </lineage>
</organism>
<name>A0A426ZRC0_ENSVE</name>
<protein>
    <submittedName>
        <fullName evidence="2">Uncharacterized protein</fullName>
    </submittedName>
</protein>
<comment type="caution">
    <text evidence="2">The sequence shown here is derived from an EMBL/GenBank/DDBJ whole genome shotgun (WGS) entry which is preliminary data.</text>
</comment>
<accession>A0A426ZRC0</accession>
<keyword evidence="1" id="KW-1133">Transmembrane helix</keyword>
<gene>
    <name evidence="2" type="ORF">B296_00007905</name>
</gene>
<feature type="transmembrane region" description="Helical" evidence="1">
    <location>
        <begin position="68"/>
        <end position="93"/>
    </location>
</feature>
<sequence>MHNSWEIIRISPAHSPLRPTAHHVTVLSYISHSVHVTEGFDTSSLPESKKTLRSSVGLSSDLTPELGLLGSVTILCGFSSFTHIFPFFVFSCFR</sequence>
<dbReference type="AlphaFoldDB" id="A0A426ZRC0"/>
<evidence type="ECO:0000313" key="2">
    <source>
        <dbReference type="EMBL" id="RRT66566.1"/>
    </source>
</evidence>
<evidence type="ECO:0000313" key="3">
    <source>
        <dbReference type="Proteomes" id="UP000287651"/>
    </source>
</evidence>
<evidence type="ECO:0000256" key="1">
    <source>
        <dbReference type="SAM" id="Phobius"/>
    </source>
</evidence>
<proteinExistence type="predicted"/>